<dbReference type="PANTHER" id="PTHR39214:SF1">
    <property type="entry name" value="MICROBODY (PEROXISOME) BIOGENESIS PROTEIN PEROXIN 8 (EUROFUNG)"/>
    <property type="match status" value="1"/>
</dbReference>
<proteinExistence type="predicted"/>
<organism evidence="1 2">
    <name type="scientific">Eeniella nana</name>
    <name type="common">Yeast</name>
    <name type="synonym">Brettanomyces nanus</name>
    <dbReference type="NCBI Taxonomy" id="13502"/>
    <lineage>
        <taxon>Eukaryota</taxon>
        <taxon>Fungi</taxon>
        <taxon>Dikarya</taxon>
        <taxon>Ascomycota</taxon>
        <taxon>Saccharomycotina</taxon>
        <taxon>Pichiomycetes</taxon>
        <taxon>Pichiales</taxon>
        <taxon>Pichiaceae</taxon>
        <taxon>Brettanomyces</taxon>
    </lineage>
</organism>
<dbReference type="RefSeq" id="XP_038779854.1">
    <property type="nucleotide sequence ID" value="XM_038923926.1"/>
</dbReference>
<accession>A0A875S9H6</accession>
<dbReference type="Proteomes" id="UP000662931">
    <property type="component" value="Chromosome 4"/>
</dbReference>
<reference evidence="1" key="1">
    <citation type="submission" date="2020-10" db="EMBL/GenBank/DDBJ databases">
        <authorList>
            <person name="Roach M.J.R."/>
        </authorList>
    </citation>
    <scope>NUCLEOTIDE SEQUENCE</scope>
    <source>
        <strain evidence="1">CBS 1945</strain>
    </source>
</reference>
<dbReference type="EMBL" id="CP064815">
    <property type="protein sequence ID" value="QPG76289.1"/>
    <property type="molecule type" value="Genomic_DNA"/>
</dbReference>
<name>A0A875S9H6_EENNA</name>
<evidence type="ECO:0008006" key="3">
    <source>
        <dbReference type="Google" id="ProtNLM"/>
    </source>
</evidence>
<dbReference type="OrthoDB" id="2357318at2759"/>
<gene>
    <name evidence="1" type="ORF">FOA43_003675</name>
</gene>
<protein>
    <recommendedName>
        <fullName evidence="3">Peroxisomal biogenesis factor 8</fullName>
    </recommendedName>
</protein>
<dbReference type="PANTHER" id="PTHR39214">
    <property type="entry name" value="MICROBODY (PEROXISOME) BIOGENESIS PROTEIN PEROXIN 8 (EUROFUNG)"/>
    <property type="match status" value="1"/>
</dbReference>
<dbReference type="GeneID" id="62197075"/>
<sequence length="673" mass="77307">MSLPSTYSRLGPEGRKLYAQIHSSSDQYNTAGTTFRVPGALDYLFDEIVRPNATTTPAKVLSYLAYYYPKIKNPENVRLLSECFLSCPFFFGDQRVIQISDTYKVIDCCRYIMDQKYRISEPTVPFYSFYRSLFNGIYNVYESNPFEESWKVQPLILGCLLAIESRNDYDPYPAYTGLIKEVDEQLLGLLQRALIDTSRNPSLGMDVRYLELSYMALLQEKISNGTFKIILKNQPFLPSLIIDFIFNSLYGFQGGILLEKSWSLSQATEKAPALRHLNRLSKLYCKLISIHPLTVDNLNGIDLALNNIQNYSISLFATLEKRDDFIHSDKDSDTWKILKQCFFSIVVMFEGICTKIYQNEDTSRSPIYSRFCRKILNSFFSIGFIIEKVGTGGFEEYNFVYGISANYLNQNDVGAVELLVKVWLDNLSLDNYTIISSPFNQAKLLFCLNFVEGYLNSLTEETKSSTILPLVEKLLKQGPNQDVLEGAHSVMLKYFTTLDALRSMDSQQQRRIEKLLLDYLALSFEQFPFCLSLNQLAIIVDTLANAVFPGSLIYSWDHSICLKLQQEVFSQCVKSANFDISQKNPEAVIKHRRPAITMTLILISPLFLTETFVAWLERIKTKLIDPTMDTTERLYLLDKLWDSILSTNKYYPQKGALGIEWWYNRINTGDPKL</sequence>
<dbReference type="AlphaFoldDB" id="A0A875S9H6"/>
<evidence type="ECO:0000313" key="2">
    <source>
        <dbReference type="Proteomes" id="UP000662931"/>
    </source>
</evidence>
<dbReference type="KEGG" id="bnn:FOA43_003675"/>
<dbReference type="InterPro" id="IPR055334">
    <property type="entry name" value="PEX8-like"/>
</dbReference>
<evidence type="ECO:0000313" key="1">
    <source>
        <dbReference type="EMBL" id="QPG76289.1"/>
    </source>
</evidence>
<keyword evidence="2" id="KW-1185">Reference proteome</keyword>